<organism evidence="1 2">
    <name type="scientific">Lepeophtheirus salmonis</name>
    <name type="common">Salmon louse</name>
    <name type="synonym">Caligus salmonis</name>
    <dbReference type="NCBI Taxonomy" id="72036"/>
    <lineage>
        <taxon>Eukaryota</taxon>
        <taxon>Metazoa</taxon>
        <taxon>Ecdysozoa</taxon>
        <taxon>Arthropoda</taxon>
        <taxon>Crustacea</taxon>
        <taxon>Multicrustacea</taxon>
        <taxon>Hexanauplia</taxon>
        <taxon>Copepoda</taxon>
        <taxon>Siphonostomatoida</taxon>
        <taxon>Caligidae</taxon>
        <taxon>Lepeophtheirus</taxon>
    </lineage>
</organism>
<name>A0A7R8CIA2_LEPSM</name>
<dbReference type="Proteomes" id="UP000675881">
    <property type="component" value="Chromosome 13"/>
</dbReference>
<keyword evidence="2" id="KW-1185">Reference proteome</keyword>
<sequence length="123" mass="13919">MLALNTLEVMCQIVPANIQNSPSPPQSSKTYEYMSELSKGDQIETYDIDSNLAHLEVLKYINNSSTKMSSLDLFSTIKEMFLKYNTMIQSSAPVERVFSIADDIQNAQTNLLNPSFFEKNCYS</sequence>
<accession>A0A7R8CIA2</accession>
<proteinExistence type="predicted"/>
<evidence type="ECO:0000313" key="1">
    <source>
        <dbReference type="EMBL" id="CAF2830377.1"/>
    </source>
</evidence>
<dbReference type="AlphaFoldDB" id="A0A7R8CIA2"/>
<protein>
    <submittedName>
        <fullName evidence="1">(salmon louse) hypothetical protein</fullName>
    </submittedName>
</protein>
<evidence type="ECO:0000313" key="2">
    <source>
        <dbReference type="Proteomes" id="UP000675881"/>
    </source>
</evidence>
<dbReference type="EMBL" id="HG994592">
    <property type="protein sequence ID" value="CAF2830377.1"/>
    <property type="molecule type" value="Genomic_DNA"/>
</dbReference>
<gene>
    <name evidence="1" type="ORF">LSAA_4438</name>
</gene>
<reference evidence="1" key="1">
    <citation type="submission" date="2021-02" db="EMBL/GenBank/DDBJ databases">
        <authorList>
            <person name="Bekaert M."/>
        </authorList>
    </citation>
    <scope>NUCLEOTIDE SEQUENCE</scope>
    <source>
        <strain evidence="1">IoA-00</strain>
    </source>
</reference>